<evidence type="ECO:0000259" key="3">
    <source>
        <dbReference type="Pfam" id="PF04773"/>
    </source>
</evidence>
<dbReference type="OrthoDB" id="7210929at2"/>
<evidence type="ECO:0000256" key="1">
    <source>
        <dbReference type="SAM" id="MobiDB-lite"/>
    </source>
</evidence>
<reference evidence="4 5" key="1">
    <citation type="submission" date="2018-01" db="EMBL/GenBank/DDBJ databases">
        <title>Genomic Encyclopedia of Archaeal and Bacterial Type Strains, Phase II (KMG-II): from individual species to whole genera.</title>
        <authorList>
            <person name="Goeker M."/>
        </authorList>
    </citation>
    <scope>NUCLEOTIDE SEQUENCE [LARGE SCALE GENOMIC DNA]</scope>
    <source>
        <strain evidence="4 5">DSM 17023</strain>
    </source>
</reference>
<dbReference type="PANTHER" id="PTHR38731:SF3">
    <property type="entry name" value="BLL6125 PROTEIN"/>
    <property type="match status" value="1"/>
</dbReference>
<gene>
    <name evidence="4" type="ORF">CLV41_110181</name>
</gene>
<feature type="domain" description="FecR protein" evidence="3">
    <location>
        <begin position="88"/>
        <end position="178"/>
    </location>
</feature>
<name>A0A2S3UN88_9HYPH</name>
<proteinExistence type="predicted"/>
<dbReference type="Gene3D" id="2.60.120.1440">
    <property type="match status" value="1"/>
</dbReference>
<evidence type="ECO:0000313" key="4">
    <source>
        <dbReference type="EMBL" id="POF29177.1"/>
    </source>
</evidence>
<dbReference type="Proteomes" id="UP000236959">
    <property type="component" value="Unassembled WGS sequence"/>
</dbReference>
<keyword evidence="2" id="KW-1133">Transmembrane helix</keyword>
<keyword evidence="2" id="KW-0812">Transmembrane</keyword>
<accession>A0A2S3UN88</accession>
<dbReference type="PANTHER" id="PTHR38731">
    <property type="entry name" value="LIPL45-RELATED LIPOPROTEIN-RELATED"/>
    <property type="match status" value="1"/>
</dbReference>
<dbReference type="EMBL" id="PPCN01000010">
    <property type="protein sequence ID" value="POF29177.1"/>
    <property type="molecule type" value="Genomic_DNA"/>
</dbReference>
<evidence type="ECO:0000256" key="2">
    <source>
        <dbReference type="SAM" id="Phobius"/>
    </source>
</evidence>
<feature type="region of interest" description="Disordered" evidence="1">
    <location>
        <begin position="194"/>
        <end position="361"/>
    </location>
</feature>
<dbReference type="AlphaFoldDB" id="A0A2S3UN88"/>
<sequence length="361" mass="35986">MTVHVLGCRAKRTFLHLSFANPALALAGVVRVFSILLLVFAVFAPAHADAEEWVVKRVSGTAYFVAPGIDAFRVGKGMVFQKGYTLGTRSGARVLVARGNESIAVGPNTTFAISLYRSQGARTTLLQRKGTIGVDVQKRQRPHFTVETPFFAALVKGTKFEVQVGNGQARVSVERGIVAVEDFASGERTDLKAGQYAASAPSTKIGLSVGGRTKPSVRPGTSRPPAFETPPVENVPSATTSPNTGNGQSDDKGNSSGNGNSNAGGNGKSNAGGNGNNNAGGNGNGNAGGNGDSNAGGNDNGNAGGNGNSNAGGNGNGNAGGNGNSNAGGNGNGNAGGNGNSNTGGNGNSNAGGNGNGNSKK</sequence>
<dbReference type="Pfam" id="PF04773">
    <property type="entry name" value="FecR"/>
    <property type="match status" value="1"/>
</dbReference>
<organism evidence="4 5">
    <name type="scientific">Roseibium marinum</name>
    <dbReference type="NCBI Taxonomy" id="281252"/>
    <lineage>
        <taxon>Bacteria</taxon>
        <taxon>Pseudomonadati</taxon>
        <taxon>Pseudomonadota</taxon>
        <taxon>Alphaproteobacteria</taxon>
        <taxon>Hyphomicrobiales</taxon>
        <taxon>Stappiaceae</taxon>
        <taxon>Roseibium</taxon>
    </lineage>
</organism>
<dbReference type="SUPFAM" id="SSF69349">
    <property type="entry name" value="Phage fibre proteins"/>
    <property type="match status" value="1"/>
</dbReference>
<keyword evidence="2" id="KW-0472">Membrane</keyword>
<keyword evidence="5" id="KW-1185">Reference proteome</keyword>
<feature type="compositionally biased region" description="Gly residues" evidence="1">
    <location>
        <begin position="298"/>
        <end position="361"/>
    </location>
</feature>
<feature type="transmembrane region" description="Helical" evidence="2">
    <location>
        <begin position="19"/>
        <end position="43"/>
    </location>
</feature>
<protein>
    <submittedName>
        <fullName evidence="4">FecR protein</fullName>
    </submittedName>
</protein>
<dbReference type="RefSeq" id="WP_103224329.1">
    <property type="nucleotide sequence ID" value="NZ_PPCN01000010.1"/>
</dbReference>
<feature type="compositionally biased region" description="Gly residues" evidence="1">
    <location>
        <begin position="262"/>
        <end position="291"/>
    </location>
</feature>
<evidence type="ECO:0000313" key="5">
    <source>
        <dbReference type="Proteomes" id="UP000236959"/>
    </source>
</evidence>
<comment type="caution">
    <text evidence="4">The sequence shown here is derived from an EMBL/GenBank/DDBJ whole genome shotgun (WGS) entry which is preliminary data.</text>
</comment>
<dbReference type="InterPro" id="IPR006860">
    <property type="entry name" value="FecR"/>
</dbReference>